<accession>R0LJJ6</accession>
<dbReference type="AlphaFoldDB" id="R0LJJ6"/>
<reference evidence="2" key="1">
    <citation type="journal article" date="2013" name="Nat. Genet.">
        <title>The duck genome and transcriptome provide insight into an avian influenza virus reservoir species.</title>
        <authorList>
            <person name="Huang Y."/>
            <person name="Li Y."/>
            <person name="Burt D.W."/>
            <person name="Chen H."/>
            <person name="Zhang Y."/>
            <person name="Qian W."/>
            <person name="Kim H."/>
            <person name="Gan S."/>
            <person name="Zhao Y."/>
            <person name="Li J."/>
            <person name="Yi K."/>
            <person name="Feng H."/>
            <person name="Zhu P."/>
            <person name="Li B."/>
            <person name="Liu Q."/>
            <person name="Fairley S."/>
            <person name="Magor K.E."/>
            <person name="Du Z."/>
            <person name="Hu X."/>
            <person name="Goodman L."/>
            <person name="Tafer H."/>
            <person name="Vignal A."/>
            <person name="Lee T."/>
            <person name="Kim K.W."/>
            <person name="Sheng Z."/>
            <person name="An Y."/>
            <person name="Searle S."/>
            <person name="Herrero J."/>
            <person name="Groenen M.A."/>
            <person name="Crooijmans R.P."/>
            <person name="Faraut T."/>
            <person name="Cai Q."/>
            <person name="Webster R.G."/>
            <person name="Aldridge J.R."/>
            <person name="Warren W.C."/>
            <person name="Bartschat S."/>
            <person name="Kehr S."/>
            <person name="Marz M."/>
            <person name="Stadler P.F."/>
            <person name="Smith J."/>
            <person name="Kraus R.H."/>
            <person name="Zhao Y."/>
            <person name="Ren L."/>
            <person name="Fei J."/>
            <person name="Morisson M."/>
            <person name="Kaiser P."/>
            <person name="Griffin D.K."/>
            <person name="Rao M."/>
            <person name="Pitel F."/>
            <person name="Wang J."/>
            <person name="Li N."/>
        </authorList>
    </citation>
    <scope>NUCLEOTIDE SEQUENCE [LARGE SCALE GENOMIC DNA]</scope>
</reference>
<protein>
    <submittedName>
        <fullName evidence="1">Uncharacterized protein</fullName>
    </submittedName>
</protein>
<keyword evidence="2" id="KW-1185">Reference proteome</keyword>
<evidence type="ECO:0000313" key="2">
    <source>
        <dbReference type="Proteomes" id="UP000296049"/>
    </source>
</evidence>
<name>R0LJJ6_ANAPL</name>
<organism evidence="1 2">
    <name type="scientific">Anas platyrhynchos</name>
    <name type="common">Mallard</name>
    <name type="synonym">Anas boschas</name>
    <dbReference type="NCBI Taxonomy" id="8839"/>
    <lineage>
        <taxon>Eukaryota</taxon>
        <taxon>Metazoa</taxon>
        <taxon>Chordata</taxon>
        <taxon>Craniata</taxon>
        <taxon>Vertebrata</taxon>
        <taxon>Euteleostomi</taxon>
        <taxon>Archelosauria</taxon>
        <taxon>Archosauria</taxon>
        <taxon>Dinosauria</taxon>
        <taxon>Saurischia</taxon>
        <taxon>Theropoda</taxon>
        <taxon>Coelurosauria</taxon>
        <taxon>Aves</taxon>
        <taxon>Neognathae</taxon>
        <taxon>Galloanserae</taxon>
        <taxon>Anseriformes</taxon>
        <taxon>Anatidae</taxon>
        <taxon>Anatinae</taxon>
        <taxon>Anas</taxon>
    </lineage>
</organism>
<dbReference type="EMBL" id="KB742659">
    <property type="protein sequence ID" value="EOB05859.1"/>
    <property type="molecule type" value="Genomic_DNA"/>
</dbReference>
<evidence type="ECO:0000313" key="1">
    <source>
        <dbReference type="EMBL" id="EOB05859.1"/>
    </source>
</evidence>
<proteinExistence type="predicted"/>
<dbReference type="Proteomes" id="UP000296049">
    <property type="component" value="Unassembled WGS sequence"/>
</dbReference>
<gene>
    <name evidence="1" type="ORF">Anapl_01191</name>
</gene>
<sequence>MALKGERHELSAYTHFGKDSPKCTSGGCLPGCARALGEASFERFLQSGFNLPMEVSLLLMGHCFGRVCVESVLTPSQKALGDRAAGSPRAACCTLLYALRDAKRAVTDAISCNTSML</sequence>